<organism evidence="3 4">
    <name type="scientific">Sulfuriferula nivalis</name>
    <dbReference type="NCBI Taxonomy" id="2675298"/>
    <lineage>
        <taxon>Bacteria</taxon>
        <taxon>Pseudomonadati</taxon>
        <taxon>Pseudomonadota</taxon>
        <taxon>Betaproteobacteria</taxon>
        <taxon>Nitrosomonadales</taxon>
        <taxon>Sulfuricellaceae</taxon>
        <taxon>Sulfuriferula</taxon>
    </lineage>
</organism>
<dbReference type="KEGG" id="sniv:SFSGTM_09680"/>
<keyword evidence="1" id="KW-0732">Signal</keyword>
<dbReference type="CDD" id="cd16329">
    <property type="entry name" value="LolA_like"/>
    <property type="match status" value="1"/>
</dbReference>
<sequence>MYKLLAILALVIPFSVHAQTTQEKGLAIAKEQDAKNSGFKDYSNDIVMTLKNAQGQETVNYLHSLTLEVPVTGEGDKSKLVFDKPIDVKGTAMLTFSHGLKPDDQWLFLPAVKRVKRLNSNNKSGPFMGSEFSYEDLSAPVVEKFTYNWLRDESCGDWQCHVVERVPAYEYSGYTRQVTWIDTKELRTVKIDYYERKGELLKTLTQSGFKLYKGKFWRAEIGKMVNHINGKSTVMASSNFQFGTGIPASEFEANSLQDSH</sequence>
<accession>A0A809SGV6</accession>
<feature type="domain" description="Uncharacterized protein TP-0789" evidence="2">
    <location>
        <begin position="76"/>
        <end position="257"/>
    </location>
</feature>
<name>A0A809SGV6_9PROT</name>
<proteinExistence type="predicted"/>
<dbReference type="Proteomes" id="UP000463939">
    <property type="component" value="Chromosome"/>
</dbReference>
<dbReference type="InterPro" id="IPR033399">
    <property type="entry name" value="TP_0789-like"/>
</dbReference>
<dbReference type="EMBL" id="AP021881">
    <property type="protein sequence ID" value="BBP00260.1"/>
    <property type="molecule type" value="Genomic_DNA"/>
</dbReference>
<evidence type="ECO:0000313" key="4">
    <source>
        <dbReference type="Proteomes" id="UP000463939"/>
    </source>
</evidence>
<reference evidence="4" key="1">
    <citation type="submission" date="2019-11" db="EMBL/GenBank/DDBJ databases">
        <title>Isolation and characterization of a novel species in the genus Sulfuriferula.</title>
        <authorList>
            <person name="Mochizuki J."/>
            <person name="Kojima H."/>
            <person name="Fukui M."/>
        </authorList>
    </citation>
    <scope>NUCLEOTIDE SEQUENCE [LARGE SCALE GENOMIC DNA]</scope>
    <source>
        <strain evidence="4">SGTM</strain>
    </source>
</reference>
<evidence type="ECO:0000313" key="3">
    <source>
        <dbReference type="EMBL" id="BBP00260.1"/>
    </source>
</evidence>
<feature type="chain" id="PRO_5032719336" evidence="1">
    <location>
        <begin position="19"/>
        <end position="260"/>
    </location>
</feature>
<gene>
    <name evidence="3" type="ORF">SFSGTM_09680</name>
</gene>
<dbReference type="Gene3D" id="2.50.20.10">
    <property type="entry name" value="Lipoprotein localisation LolA/LolB/LppX"/>
    <property type="match status" value="1"/>
</dbReference>
<protein>
    <submittedName>
        <fullName evidence="3">Membrane protein</fullName>
    </submittedName>
</protein>
<dbReference type="AlphaFoldDB" id="A0A809SGV6"/>
<evidence type="ECO:0000259" key="2">
    <source>
        <dbReference type="Pfam" id="PF17131"/>
    </source>
</evidence>
<dbReference type="Pfam" id="PF17131">
    <property type="entry name" value="LolA_like"/>
    <property type="match status" value="1"/>
</dbReference>
<feature type="signal peptide" evidence="1">
    <location>
        <begin position="1"/>
        <end position="18"/>
    </location>
</feature>
<dbReference type="RefSeq" id="WP_162084209.1">
    <property type="nucleotide sequence ID" value="NZ_AP021881.1"/>
</dbReference>
<evidence type="ECO:0000256" key="1">
    <source>
        <dbReference type="SAM" id="SignalP"/>
    </source>
</evidence>
<keyword evidence="4" id="KW-1185">Reference proteome</keyword>